<organism evidence="2 3">
    <name type="scientific">Rhynchosporium secalis</name>
    <name type="common">Barley scald fungus</name>
    <dbReference type="NCBI Taxonomy" id="38038"/>
    <lineage>
        <taxon>Eukaryota</taxon>
        <taxon>Fungi</taxon>
        <taxon>Dikarya</taxon>
        <taxon>Ascomycota</taxon>
        <taxon>Pezizomycotina</taxon>
        <taxon>Leotiomycetes</taxon>
        <taxon>Helotiales</taxon>
        <taxon>Ploettnerulaceae</taxon>
        <taxon>Rhynchosporium</taxon>
    </lineage>
</organism>
<evidence type="ECO:0000313" key="2">
    <source>
        <dbReference type="EMBL" id="CZT40653.1"/>
    </source>
</evidence>
<proteinExistence type="predicted"/>
<dbReference type="Proteomes" id="UP000177625">
    <property type="component" value="Unassembled WGS sequence"/>
</dbReference>
<evidence type="ECO:0000313" key="3">
    <source>
        <dbReference type="Proteomes" id="UP000177625"/>
    </source>
</evidence>
<keyword evidence="3" id="KW-1185">Reference proteome</keyword>
<protein>
    <submittedName>
        <fullName evidence="2">Uncharacterized protein</fullName>
    </submittedName>
</protein>
<feature type="region of interest" description="Disordered" evidence="1">
    <location>
        <begin position="29"/>
        <end position="63"/>
    </location>
</feature>
<name>A0A1E1LUV4_RHYSE</name>
<sequence>MYRCRLALRTTLHQQNINTAHLSRIAGVSATHQESPASVESSSQPTSTLSPTSTTSTSTSPPAILAVTAPTVSPTLTNMSTPIATASSKSSSPTESCICLSSGQFCAPQSRSQGKERPSTKSVSGPPVAGTACPTSKDVLLKCDHVGKAPKVEKCKFSGSLWRIHCAKSRVKVDSCGGM</sequence>
<evidence type="ECO:0000256" key="1">
    <source>
        <dbReference type="SAM" id="MobiDB-lite"/>
    </source>
</evidence>
<gene>
    <name evidence="2" type="ORF">RSE6_00291</name>
</gene>
<reference evidence="3" key="1">
    <citation type="submission" date="2016-03" db="EMBL/GenBank/DDBJ databases">
        <authorList>
            <person name="Guldener U."/>
        </authorList>
    </citation>
    <scope>NUCLEOTIDE SEQUENCE [LARGE SCALE GENOMIC DNA]</scope>
</reference>
<dbReference type="AlphaFoldDB" id="A0A1E1LUV4"/>
<dbReference type="EMBL" id="FJVC01000003">
    <property type="protein sequence ID" value="CZT40653.1"/>
    <property type="molecule type" value="Genomic_DNA"/>
</dbReference>
<feature type="compositionally biased region" description="Low complexity" evidence="1">
    <location>
        <begin position="35"/>
        <end position="62"/>
    </location>
</feature>
<accession>A0A1E1LUV4</accession>
<feature type="region of interest" description="Disordered" evidence="1">
    <location>
        <begin position="106"/>
        <end position="129"/>
    </location>
</feature>